<dbReference type="PROSITE" id="PS51194">
    <property type="entry name" value="HELICASE_CTER"/>
    <property type="match status" value="1"/>
</dbReference>
<proteinExistence type="inferred from homology"/>
<evidence type="ECO:0000256" key="12">
    <source>
        <dbReference type="ARBA" id="ARBA00023172"/>
    </source>
</evidence>
<dbReference type="PROSITE" id="PS50967">
    <property type="entry name" value="HRDC"/>
    <property type="match status" value="1"/>
</dbReference>
<organism evidence="21 22">
    <name type="scientific">Paraburkholderia translucens</name>
    <dbReference type="NCBI Taxonomy" id="2886945"/>
    <lineage>
        <taxon>Bacteria</taxon>
        <taxon>Pseudomonadati</taxon>
        <taxon>Pseudomonadota</taxon>
        <taxon>Betaproteobacteria</taxon>
        <taxon>Burkholderiales</taxon>
        <taxon>Burkholderiaceae</taxon>
        <taxon>Paraburkholderia</taxon>
    </lineage>
</organism>
<evidence type="ECO:0000256" key="16">
    <source>
        <dbReference type="NCBIfam" id="TIGR01389"/>
    </source>
</evidence>
<comment type="cofactor">
    <cofactor evidence="1">
        <name>Mg(2+)</name>
        <dbReference type="ChEBI" id="CHEBI:18420"/>
    </cofactor>
</comment>
<dbReference type="GO" id="GO:0003678">
    <property type="term" value="F:DNA helicase activity"/>
    <property type="evidence" value="ECO:0007669"/>
    <property type="project" value="UniProtKB-EC"/>
</dbReference>
<evidence type="ECO:0000256" key="10">
    <source>
        <dbReference type="ARBA" id="ARBA00022840"/>
    </source>
</evidence>
<dbReference type="Gene3D" id="1.10.10.10">
    <property type="entry name" value="Winged helix-like DNA-binding domain superfamily/Winged helix DNA-binding domain"/>
    <property type="match status" value="1"/>
</dbReference>
<comment type="caution">
    <text evidence="21">The sequence shown here is derived from an EMBL/GenBank/DDBJ whole genome shotgun (WGS) entry which is preliminary data.</text>
</comment>
<evidence type="ECO:0000256" key="5">
    <source>
        <dbReference type="ARBA" id="ARBA00022741"/>
    </source>
</evidence>
<evidence type="ECO:0000256" key="1">
    <source>
        <dbReference type="ARBA" id="ARBA00001946"/>
    </source>
</evidence>
<dbReference type="RefSeq" id="WP_230564733.1">
    <property type="nucleotide sequence ID" value="NZ_JAJITC010000033.1"/>
</dbReference>
<dbReference type="PANTHER" id="PTHR13710">
    <property type="entry name" value="DNA HELICASE RECQ FAMILY MEMBER"/>
    <property type="match status" value="1"/>
</dbReference>
<dbReference type="InterPro" id="IPR044876">
    <property type="entry name" value="HRDC_dom_sf"/>
</dbReference>
<keyword evidence="7 21" id="KW-0378">Hydrolase</keyword>
<evidence type="ECO:0000256" key="6">
    <source>
        <dbReference type="ARBA" id="ARBA00022763"/>
    </source>
</evidence>
<dbReference type="SMART" id="SM00487">
    <property type="entry name" value="DEXDc"/>
    <property type="match status" value="1"/>
</dbReference>
<dbReference type="InterPro" id="IPR018982">
    <property type="entry name" value="RQC_domain"/>
</dbReference>
<dbReference type="InterPro" id="IPR002121">
    <property type="entry name" value="HRDC_dom"/>
</dbReference>
<dbReference type="InterPro" id="IPR036388">
    <property type="entry name" value="WH-like_DNA-bd_sf"/>
</dbReference>
<keyword evidence="10" id="KW-0067">ATP-binding</keyword>
<reference evidence="21 22" key="1">
    <citation type="submission" date="2021-11" db="EMBL/GenBank/DDBJ databases">
        <authorList>
            <person name="Oh E.-T."/>
            <person name="Kim S.-B."/>
        </authorList>
    </citation>
    <scope>NUCLEOTIDE SEQUENCE [LARGE SCALE GENOMIC DNA]</scope>
    <source>
        <strain evidence="21 22">MMS20-SJTN17</strain>
    </source>
</reference>
<feature type="region of interest" description="Disordered" evidence="17">
    <location>
        <begin position="520"/>
        <end position="542"/>
    </location>
</feature>
<dbReference type="PANTHER" id="PTHR13710:SF105">
    <property type="entry name" value="ATP-DEPENDENT DNA HELICASE Q1"/>
    <property type="match status" value="1"/>
</dbReference>
<dbReference type="Pfam" id="PF00570">
    <property type="entry name" value="HRDC"/>
    <property type="match status" value="1"/>
</dbReference>
<keyword evidence="22" id="KW-1185">Reference proteome</keyword>
<dbReference type="PROSITE" id="PS51192">
    <property type="entry name" value="HELICASE_ATP_BIND_1"/>
    <property type="match status" value="1"/>
</dbReference>
<dbReference type="InterPro" id="IPR004589">
    <property type="entry name" value="DNA_helicase_ATP-dep_RecQ"/>
</dbReference>
<sequence>MSRPLQILNEVFGYPAFRGQQGEIVEHVADGGDCLVLMPTGGGKSLCYQIPSLVRRERGFGAGIVVSPLIALMQDQVAALTEVGVRAAYLNSTLSSAEAISTERALRDGDIDMLYVAPERLMTPRFQELLERTRIGLFAIDEAHCVSQWGHDFRPEYIQLSVLHERFPNVPRIALTATADAITRDEIIHRLALEDARVFVSSFDRPNIRYRIAEKDNARTQLLDFIRAEHTKPDGTTDAGVVYCLSRRKVEETAEWLKEKGMRALPYHAGMEFEVRQKHQEMFQREEGIVMCATIAFGMGIDKPDVRFVAHLDLPKSVEGYYQETGRAGRDGLPSNAWMAYGLGDVVQQRKMIDESEADEAHKRVQTAKLDALLGLCETATCRRVRLLAYFGETSQPCGNCDNCLEPPPTWDATREAQMALSCVFRAQRASGFHFGAGHLIDILRGSRSEKILQRGHEKLTTFGIGEALGEPEWRAVFRQLVAFGYLTVDHEGFGSLVLTEASKPVLKGEQKVTMRRYVKPTRTRQSSGRTSERADPTVGMGPRERACWERLRMWRTETARSDGAPAYVIFHDATLAEIARLGPASIDDLRGIPGMGARKLDRFGYELLHVVAAD</sequence>
<accession>A0ABS8KNF1</accession>
<dbReference type="Pfam" id="PF00271">
    <property type="entry name" value="Helicase_C"/>
    <property type="match status" value="1"/>
</dbReference>
<dbReference type="EMBL" id="JAJITC010000033">
    <property type="protein sequence ID" value="MCC8405983.1"/>
    <property type="molecule type" value="Genomic_DNA"/>
</dbReference>
<evidence type="ECO:0000259" key="19">
    <source>
        <dbReference type="PROSITE" id="PS51192"/>
    </source>
</evidence>
<feature type="domain" description="HRDC" evidence="18">
    <location>
        <begin position="542"/>
        <end position="615"/>
    </location>
</feature>
<dbReference type="InterPro" id="IPR027417">
    <property type="entry name" value="P-loop_NTPase"/>
</dbReference>
<dbReference type="Pfam" id="PF16124">
    <property type="entry name" value="RecQ_Zn_bind"/>
    <property type="match status" value="1"/>
</dbReference>
<evidence type="ECO:0000256" key="14">
    <source>
        <dbReference type="ARBA" id="ARBA00023235"/>
    </source>
</evidence>
<dbReference type="CDD" id="cd18794">
    <property type="entry name" value="SF2_C_RecQ"/>
    <property type="match status" value="1"/>
</dbReference>
<evidence type="ECO:0000259" key="18">
    <source>
        <dbReference type="PROSITE" id="PS50967"/>
    </source>
</evidence>
<dbReference type="Gene3D" id="3.40.50.300">
    <property type="entry name" value="P-loop containing nucleotide triphosphate hydrolases"/>
    <property type="match status" value="2"/>
</dbReference>
<dbReference type="Pfam" id="PF00270">
    <property type="entry name" value="DEAD"/>
    <property type="match status" value="1"/>
</dbReference>
<keyword evidence="6" id="KW-0227">DNA damage</keyword>
<keyword evidence="8 21" id="KW-0347">Helicase</keyword>
<evidence type="ECO:0000256" key="13">
    <source>
        <dbReference type="ARBA" id="ARBA00023204"/>
    </source>
</evidence>
<dbReference type="CDD" id="cd17920">
    <property type="entry name" value="DEXHc_RecQ"/>
    <property type="match status" value="1"/>
</dbReference>
<keyword evidence="5" id="KW-0547">Nucleotide-binding</keyword>
<dbReference type="Gene3D" id="1.10.150.80">
    <property type="entry name" value="HRDC domain"/>
    <property type="match status" value="1"/>
</dbReference>
<dbReference type="GO" id="GO:0016787">
    <property type="term" value="F:hydrolase activity"/>
    <property type="evidence" value="ECO:0007669"/>
    <property type="project" value="UniProtKB-KW"/>
</dbReference>
<keyword evidence="12" id="KW-0233">DNA recombination</keyword>
<evidence type="ECO:0000256" key="9">
    <source>
        <dbReference type="ARBA" id="ARBA00022833"/>
    </source>
</evidence>
<evidence type="ECO:0000256" key="3">
    <source>
        <dbReference type="ARBA" id="ARBA00005446"/>
    </source>
</evidence>
<evidence type="ECO:0000256" key="15">
    <source>
        <dbReference type="ARBA" id="ARBA00034617"/>
    </source>
</evidence>
<evidence type="ECO:0000256" key="8">
    <source>
        <dbReference type="ARBA" id="ARBA00022806"/>
    </source>
</evidence>
<dbReference type="SUPFAM" id="SSF52540">
    <property type="entry name" value="P-loop containing nucleoside triphosphate hydrolases"/>
    <property type="match status" value="2"/>
</dbReference>
<keyword evidence="4" id="KW-0479">Metal-binding</keyword>
<evidence type="ECO:0000313" key="22">
    <source>
        <dbReference type="Proteomes" id="UP001430614"/>
    </source>
</evidence>
<dbReference type="InterPro" id="IPR011545">
    <property type="entry name" value="DEAD/DEAH_box_helicase_dom"/>
</dbReference>
<dbReference type="EC" id="5.6.2.4" evidence="16"/>
<dbReference type="NCBIfam" id="TIGR01389">
    <property type="entry name" value="recQ"/>
    <property type="match status" value="1"/>
</dbReference>
<dbReference type="SMART" id="SM00341">
    <property type="entry name" value="HRDC"/>
    <property type="match status" value="1"/>
</dbReference>
<evidence type="ECO:0000256" key="11">
    <source>
        <dbReference type="ARBA" id="ARBA00023125"/>
    </source>
</evidence>
<evidence type="ECO:0000256" key="17">
    <source>
        <dbReference type="SAM" id="MobiDB-lite"/>
    </source>
</evidence>
<dbReference type="InterPro" id="IPR010997">
    <property type="entry name" value="HRDC-like_sf"/>
</dbReference>
<gene>
    <name evidence="21" type="primary">recQ</name>
    <name evidence="21" type="ORF">LJ655_29715</name>
</gene>
<dbReference type="SUPFAM" id="SSF47819">
    <property type="entry name" value="HRDC-like"/>
    <property type="match status" value="1"/>
</dbReference>
<keyword evidence="14" id="KW-0413">Isomerase</keyword>
<dbReference type="SMART" id="SM00956">
    <property type="entry name" value="RQC"/>
    <property type="match status" value="1"/>
</dbReference>
<keyword evidence="11" id="KW-0238">DNA-binding</keyword>
<evidence type="ECO:0000256" key="2">
    <source>
        <dbReference type="ARBA" id="ARBA00001947"/>
    </source>
</evidence>
<dbReference type="InterPro" id="IPR001650">
    <property type="entry name" value="Helicase_C-like"/>
</dbReference>
<feature type="domain" description="Helicase ATP-binding" evidence="19">
    <location>
        <begin position="25"/>
        <end position="197"/>
    </location>
</feature>
<dbReference type="NCBIfam" id="TIGR00614">
    <property type="entry name" value="recQ_fam"/>
    <property type="match status" value="1"/>
</dbReference>
<comment type="similarity">
    <text evidence="3">Belongs to the helicase family. RecQ subfamily.</text>
</comment>
<dbReference type="Pfam" id="PF09382">
    <property type="entry name" value="RQC"/>
    <property type="match status" value="1"/>
</dbReference>
<comment type="catalytic activity">
    <reaction evidence="15">
        <text>Couples ATP hydrolysis with the unwinding of duplex DNA by translocating in the 3'-5' direction.</text>
        <dbReference type="EC" id="5.6.2.4"/>
    </reaction>
</comment>
<comment type="cofactor">
    <cofactor evidence="2">
        <name>Zn(2+)</name>
        <dbReference type="ChEBI" id="CHEBI:29105"/>
    </cofactor>
</comment>
<evidence type="ECO:0000259" key="20">
    <source>
        <dbReference type="PROSITE" id="PS51194"/>
    </source>
</evidence>
<feature type="domain" description="Helicase C-terminal" evidence="20">
    <location>
        <begin position="218"/>
        <end position="373"/>
    </location>
</feature>
<evidence type="ECO:0000256" key="4">
    <source>
        <dbReference type="ARBA" id="ARBA00022723"/>
    </source>
</evidence>
<evidence type="ECO:0000313" key="21">
    <source>
        <dbReference type="EMBL" id="MCC8405983.1"/>
    </source>
</evidence>
<name>A0ABS8KNF1_9BURK</name>
<dbReference type="InterPro" id="IPR014001">
    <property type="entry name" value="Helicase_ATP-bd"/>
</dbReference>
<dbReference type="InterPro" id="IPR006293">
    <property type="entry name" value="DNA_helicase_ATP-dep_RecQ_bac"/>
</dbReference>
<dbReference type="InterPro" id="IPR032284">
    <property type="entry name" value="RecQ_Zn-bd"/>
</dbReference>
<protein>
    <recommendedName>
        <fullName evidence="16">DNA helicase RecQ</fullName>
        <ecNumber evidence="16">5.6.2.4</ecNumber>
    </recommendedName>
</protein>
<dbReference type="SMART" id="SM00490">
    <property type="entry name" value="HELICc"/>
    <property type="match status" value="1"/>
</dbReference>
<evidence type="ECO:0000256" key="7">
    <source>
        <dbReference type="ARBA" id="ARBA00022801"/>
    </source>
</evidence>
<keyword evidence="13" id="KW-0234">DNA repair</keyword>
<keyword evidence="9" id="KW-0862">Zinc</keyword>
<dbReference type="Proteomes" id="UP001430614">
    <property type="component" value="Unassembled WGS sequence"/>
</dbReference>